<dbReference type="OrthoDB" id="6371473at2"/>
<gene>
    <name evidence="2" type="ORF">SAMN05444370_11437</name>
</gene>
<name>A0A1H4EIY0_9RHOB</name>
<keyword evidence="3" id="KW-1185">Reference proteome</keyword>
<feature type="chain" id="PRO_5011519065" evidence="1">
    <location>
        <begin position="24"/>
        <end position="122"/>
    </location>
</feature>
<dbReference type="RefSeq" id="WP_139284111.1">
    <property type="nucleotide sequence ID" value="NZ_FNQM01000014.1"/>
</dbReference>
<organism evidence="2 3">
    <name type="scientific">Rubrimonas cliftonensis</name>
    <dbReference type="NCBI Taxonomy" id="89524"/>
    <lineage>
        <taxon>Bacteria</taxon>
        <taxon>Pseudomonadati</taxon>
        <taxon>Pseudomonadota</taxon>
        <taxon>Alphaproteobacteria</taxon>
        <taxon>Rhodobacterales</taxon>
        <taxon>Paracoccaceae</taxon>
        <taxon>Rubrimonas</taxon>
    </lineage>
</organism>
<accession>A0A1H4EIY0</accession>
<reference evidence="2 3" key="1">
    <citation type="submission" date="2016-10" db="EMBL/GenBank/DDBJ databases">
        <authorList>
            <person name="de Groot N.N."/>
        </authorList>
    </citation>
    <scope>NUCLEOTIDE SEQUENCE [LARGE SCALE GENOMIC DNA]</scope>
    <source>
        <strain evidence="2 3">DSM 15345</strain>
    </source>
</reference>
<dbReference type="AlphaFoldDB" id="A0A1H4EIY0"/>
<sequence length="122" mass="12600">MQPTLTTAGLVAACCLVALAACAARAQSPLDGERIRAVVSGKTIAGGMLDGGPYSEFYGEDGVIRGEGYTGAWTVEGDAMCFDYGEGPDCWSVGLSGDEILWIRDAEVLGTGRAVEGNVNGY</sequence>
<feature type="signal peptide" evidence="1">
    <location>
        <begin position="1"/>
        <end position="23"/>
    </location>
</feature>
<dbReference type="Proteomes" id="UP000198703">
    <property type="component" value="Unassembled WGS sequence"/>
</dbReference>
<evidence type="ECO:0000313" key="2">
    <source>
        <dbReference type="EMBL" id="SEA84906.1"/>
    </source>
</evidence>
<dbReference type="STRING" id="89524.SAMN05444370_11437"/>
<protein>
    <submittedName>
        <fullName evidence="2">Uncharacterized protein</fullName>
    </submittedName>
</protein>
<keyword evidence="1" id="KW-0732">Signal</keyword>
<dbReference type="EMBL" id="FNQM01000014">
    <property type="protein sequence ID" value="SEA84906.1"/>
    <property type="molecule type" value="Genomic_DNA"/>
</dbReference>
<proteinExistence type="predicted"/>
<evidence type="ECO:0000256" key="1">
    <source>
        <dbReference type="SAM" id="SignalP"/>
    </source>
</evidence>
<evidence type="ECO:0000313" key="3">
    <source>
        <dbReference type="Proteomes" id="UP000198703"/>
    </source>
</evidence>